<organism evidence="2 3">
    <name type="scientific">Deinococcus hopiensis KR-140</name>
    <dbReference type="NCBI Taxonomy" id="695939"/>
    <lineage>
        <taxon>Bacteria</taxon>
        <taxon>Thermotogati</taxon>
        <taxon>Deinococcota</taxon>
        <taxon>Deinococci</taxon>
        <taxon>Deinococcales</taxon>
        <taxon>Deinococcaceae</taxon>
        <taxon>Deinococcus</taxon>
    </lineage>
</organism>
<name>A0A1W1UEZ4_9DEIO</name>
<keyword evidence="3" id="KW-1185">Reference proteome</keyword>
<reference evidence="2 3" key="1">
    <citation type="submission" date="2017-04" db="EMBL/GenBank/DDBJ databases">
        <authorList>
            <person name="Afonso C.L."/>
            <person name="Miller P.J."/>
            <person name="Scott M.A."/>
            <person name="Spackman E."/>
            <person name="Goraichik I."/>
            <person name="Dimitrov K.M."/>
            <person name="Suarez D.L."/>
            <person name="Swayne D.E."/>
        </authorList>
    </citation>
    <scope>NUCLEOTIDE SEQUENCE [LARGE SCALE GENOMIC DNA]</scope>
    <source>
        <strain evidence="2 3">KR-140</strain>
    </source>
</reference>
<dbReference type="EMBL" id="FWWU01000003">
    <property type="protein sequence ID" value="SMB79354.1"/>
    <property type="molecule type" value="Genomic_DNA"/>
</dbReference>
<evidence type="ECO:0000313" key="2">
    <source>
        <dbReference type="EMBL" id="SMB79354.1"/>
    </source>
</evidence>
<dbReference type="Proteomes" id="UP000192582">
    <property type="component" value="Unassembled WGS sequence"/>
</dbReference>
<dbReference type="OrthoDB" id="63550at2"/>
<sequence>MSRDLQDLSATAARGTSRAELPAPSGALAPALSSVPGNTPEARLLGRAALLGLYARAGSPLQKAAAPPPIPLPAAERSLPSALAALLPTLIRTDPVLAAQALDTVAARDWTLNAAQVLALYRRDTNLARALWRLSDARARATLGTHPLRAQAQKAEEFAAWQARLEALSELRRRAPEEAAQEVQELWVTQPAERRRDLLALVRRDLRLEDRPLLEAATRDRSPELQKQVRQLLGHLPGPLQDELLALLPQAVKVSGLLKKKITFGAFNLPAALGKPRAGQYDDGDLHRLLGALPTELVLKTLGLGWNELHKAAHAHHWSLANELREPSPPAPEPLDPVTARARIRDLAGQPRVSSEKLLAAVQALGPFPDLSSEAQALQSALATRTLDLFGREGPNWQARELALLLGRHLSPDLTVPPPTPLPFELPPRPKQLPSWQTPANWEERQRQDHAGREQAAFRAWRELQGTLRVRRDWRGALAAHSTL</sequence>
<proteinExistence type="predicted"/>
<evidence type="ECO:0000256" key="1">
    <source>
        <dbReference type="SAM" id="MobiDB-lite"/>
    </source>
</evidence>
<gene>
    <name evidence="2" type="ORF">SAMN00790413_05896</name>
</gene>
<protein>
    <submittedName>
        <fullName evidence="2">Uncharacterized protein</fullName>
    </submittedName>
</protein>
<evidence type="ECO:0000313" key="3">
    <source>
        <dbReference type="Proteomes" id="UP000192582"/>
    </source>
</evidence>
<dbReference type="AlphaFoldDB" id="A0A1W1UEZ4"/>
<accession>A0A1W1UEZ4</accession>
<feature type="region of interest" description="Disordered" evidence="1">
    <location>
        <begin position="1"/>
        <end position="37"/>
    </location>
</feature>
<dbReference type="Pfam" id="PF18944">
    <property type="entry name" value="DUF5691"/>
    <property type="match status" value="1"/>
</dbReference>
<dbReference type="STRING" id="695939.SAMN00790413_05896"/>
<dbReference type="InterPro" id="IPR043746">
    <property type="entry name" value="DUF5691"/>
</dbReference>
<feature type="compositionally biased region" description="Low complexity" evidence="1">
    <location>
        <begin position="19"/>
        <end position="34"/>
    </location>
</feature>
<dbReference type="RefSeq" id="WP_084045500.1">
    <property type="nucleotide sequence ID" value="NZ_FWWU01000003.1"/>
</dbReference>